<evidence type="ECO:0000256" key="2">
    <source>
        <dbReference type="ARBA" id="ARBA00022553"/>
    </source>
</evidence>
<comment type="catalytic activity">
    <reaction evidence="4">
        <text>L-threonyl-[protein] + ATP = O-phospho-L-threonyl-[protein] + ADP + H(+)</text>
        <dbReference type="Rhea" id="RHEA:46608"/>
        <dbReference type="Rhea" id="RHEA-COMP:11060"/>
        <dbReference type="Rhea" id="RHEA-COMP:11605"/>
        <dbReference type="ChEBI" id="CHEBI:15378"/>
        <dbReference type="ChEBI" id="CHEBI:30013"/>
        <dbReference type="ChEBI" id="CHEBI:30616"/>
        <dbReference type="ChEBI" id="CHEBI:61977"/>
        <dbReference type="ChEBI" id="CHEBI:456216"/>
        <dbReference type="EC" id="2.7.11.1"/>
    </reaction>
</comment>
<gene>
    <name evidence="11" type="ORF">FYJ34_03735</name>
</gene>
<evidence type="ECO:0000256" key="1">
    <source>
        <dbReference type="ARBA" id="ARBA00004196"/>
    </source>
</evidence>
<name>A0A6N7V2C4_9FIRM</name>
<dbReference type="InterPro" id="IPR050839">
    <property type="entry name" value="Rho-assoc_Ser/Thr_Kinase"/>
</dbReference>
<feature type="chain" id="PRO_5027016479" description="NEAT domain-containing protein" evidence="9">
    <location>
        <begin position="24"/>
        <end position="1886"/>
    </location>
</feature>
<keyword evidence="12" id="KW-1185">Reference proteome</keyword>
<evidence type="ECO:0000256" key="3">
    <source>
        <dbReference type="ARBA" id="ARBA00022729"/>
    </source>
</evidence>
<dbReference type="GO" id="GO:0030313">
    <property type="term" value="C:cell envelope"/>
    <property type="evidence" value="ECO:0007669"/>
    <property type="project" value="UniProtKB-SubCell"/>
</dbReference>
<comment type="caution">
    <text evidence="11">The sequence shown here is derived from an EMBL/GenBank/DDBJ whole genome shotgun (WGS) entry which is preliminary data.</text>
</comment>
<dbReference type="SMART" id="SM00725">
    <property type="entry name" value="NEAT"/>
    <property type="match status" value="1"/>
</dbReference>
<dbReference type="Gene3D" id="2.60.40.1850">
    <property type="match status" value="3"/>
</dbReference>
<evidence type="ECO:0000256" key="6">
    <source>
        <dbReference type="SAM" id="Coils"/>
    </source>
</evidence>
<dbReference type="GO" id="GO:0031032">
    <property type="term" value="P:actomyosin structure organization"/>
    <property type="evidence" value="ECO:0007669"/>
    <property type="project" value="TreeGrafter"/>
</dbReference>
<dbReference type="PROSITE" id="PS50978">
    <property type="entry name" value="NEAT"/>
    <property type="match status" value="1"/>
</dbReference>
<evidence type="ECO:0000256" key="9">
    <source>
        <dbReference type="SAM" id="SignalP"/>
    </source>
</evidence>
<dbReference type="InterPro" id="IPR037250">
    <property type="entry name" value="NEAT_dom_sf"/>
</dbReference>
<feature type="domain" description="NEAT" evidence="10">
    <location>
        <begin position="1624"/>
        <end position="1781"/>
    </location>
</feature>
<keyword evidence="8" id="KW-0812">Transmembrane</keyword>
<evidence type="ECO:0000259" key="10">
    <source>
        <dbReference type="PROSITE" id="PS50978"/>
    </source>
</evidence>
<keyword evidence="3 9" id="KW-0732">Signal</keyword>
<dbReference type="RefSeq" id="WP_154476372.1">
    <property type="nucleotide sequence ID" value="NZ_VULY01000018.1"/>
</dbReference>
<dbReference type="Proteomes" id="UP000434409">
    <property type="component" value="Unassembled WGS sequence"/>
</dbReference>
<dbReference type="PANTHER" id="PTHR22988">
    <property type="entry name" value="MYOTONIC DYSTROPHY S/T KINASE-RELATED"/>
    <property type="match status" value="1"/>
</dbReference>
<feature type="coiled-coil region" evidence="6">
    <location>
        <begin position="758"/>
        <end position="794"/>
    </location>
</feature>
<evidence type="ECO:0000256" key="7">
    <source>
        <dbReference type="SAM" id="MobiDB-lite"/>
    </source>
</evidence>
<dbReference type="InterPro" id="IPR006635">
    <property type="entry name" value="NEAT_dom"/>
</dbReference>
<keyword evidence="8" id="KW-0472">Membrane</keyword>
<dbReference type="Gene3D" id="1.20.1270.90">
    <property type="entry name" value="AF1782-like"/>
    <property type="match status" value="7"/>
</dbReference>
<feature type="compositionally biased region" description="Basic and acidic residues" evidence="7">
    <location>
        <begin position="1784"/>
        <end position="1794"/>
    </location>
</feature>
<dbReference type="Pfam" id="PF05031">
    <property type="entry name" value="NEAT"/>
    <property type="match status" value="1"/>
</dbReference>
<dbReference type="CDD" id="cd06920">
    <property type="entry name" value="NEAT"/>
    <property type="match status" value="1"/>
</dbReference>
<accession>A0A6N7V2C4</accession>
<dbReference type="SUPFAM" id="SSF158911">
    <property type="entry name" value="NEAT domain-like"/>
    <property type="match status" value="1"/>
</dbReference>
<sequence>MKIIKKITAFVLLLGMLTGTWEAAASAQTEDRPETKHSISEIKAGESYLVPLSFYDMSGEAYQIYQQIGGIPEFIDNIAIVSKKEDGTYRVTIQVENYDKIDVLQFSKPGVIPDETEPSKVLLGTYNLPDSYIFEKDTAEDVRKAIEAYISEGWNEKYIQNVAVETGKTGVSWCTFDVETLESSIYVNAFRSYEYKKGQKGYTYTTGLEYGKFVFDLNHAEAVKEFTGSNYKTPGLEVSRVSTTAGEASDFYESAVAGNQVNDYFSGNSQVTIKDGKIEVLAELADPEGIASVQVLQTIRDIGKKSTSVADNDAFSQYVYAYSAESAGDKTIAVYSENILSDGKLSVVFANLQEAVFGKEIKIQTTEGETYYGELRVRHTPKKKLRLTDGDVTVITDSYNVGSAHPEFKAELLQKTGDEESEYNKYHSLLAGSSSKNLIYNLAITVNGSVVKPLRAVEIRVRIPKNWDTSKIKVQWYKAPVYQIFNPIEEFGSSSYKNEDGSIRMDGDELVITGTTCVYNTLAVTETSSRADLSEIQEGVYNVNVTMWQQNQPDRLSMSNAAVVNDSARLVVKGGKKQIYFDTQGIVVAGRYGYSNGIFQANNEQTKQGEPPVLRTYTPLEYYSYYLNDAGSTDMDTYAEQYDLYYPKTVGFELPESADRDDGVYLNFYVPIMDELQGKTPGSGEGSRTAFMTLSGLKKVAEIVEPVHDRSVLVVAVDKASKYKAENYTEASYRPLSDAVDRAQKIINGTTSAKDAQIVALEKEIAEVVRGLKEAKKLDRYNKLQKDAKALKETDYTAESWADLQAVLKAQEGKVTEDNADSALEELQSAMQALVPAAEAVSLEKGVYEAQAAFTNPDGTASDLNTALKSVRLYADKEGKVTAYLYVEGITGIRYRKGAGYSSADAEQGRFAVVLPANVETQKVKITTEKGEAENLLKLDLKSAQKQEVETSRLKERLEEAKALKGNDYTGDSFAAVEEAIAGAEKTLADPVAFQAEITAAKTALDTATAGLVMKAEKKARRELDQAVSDAKNKYAEANYTKESYEKLRLAMEEAEAVLNNAGASADEMKAQMDKLDKAVKGLVRRKDEVDKTTLNGYIEDALTRKNDDAYTENSWNSFQAAIGSARKVSEDVNATEAEVEKQIKLLTASYEALVPKNRQGTLFKEYPQIFEGTYSVPVKLLHATTNDPSMGNASMDQTGTIRVSGKGEVALEMHFRPMKFAGMTGYLYNLKKVDMDSVEYNAYHYPEAYKASDADILEEYTDVYDVFNDRNSEYYDKNIERSWYPKTLSIPVNLNENLFYVEVYVPVMESIGKGQGTKVARISIDWANIRQETGIKRDNRILEALLSQVSKMEQGGVPQEYWTALHAAYKTAQDVYSDMNAGQEEVDLQVKALQAAVDAVEIQVADKTELNALMEKAKAEAAQTDVVYTPATLEALKAAIANAQAVSERTDATKAEVQAQVTALQAALDSLRRVDKTELEDLIKRAKAEAEKTYLYESSSIAVLRTAITLAEKVAADPKAEESQVVAAKRALDAAISGLAKKKTADKSKLEGKITEAESYLSQTDLYTEDTLTELKSAVANARRVLENNEASQELVDAQVAKLAKAVQQLTKKNKDKPDVHHLAEGIYSVYGTMVKVDKKTASMSNEAVNHTMKLTVKNGKYYITLNFNGLKVGQKLGYLGTLKYFTTGYTTDKYGNPQGSLADAAVDSYQKNSDGSLVSDQYGTKYPDEVTFELIPEAVTEGYAPLQVFVPIMEAISPGAGTQPVFLKLDWSSLKAATADDPNFHRNDDHTNGNRPGGTPGNNILGNNTLGSGKPGASSLGGASLKPGTSGLGSSPGSGLKPTSSVKTGDQTQDFTLWAALLLLSGVALLAGRMEDSRKKTIEK</sequence>
<evidence type="ECO:0000313" key="12">
    <source>
        <dbReference type="Proteomes" id="UP000434409"/>
    </source>
</evidence>
<keyword evidence="2" id="KW-0597">Phosphoprotein</keyword>
<comment type="subcellular location">
    <subcellularLocation>
        <location evidence="1">Cell envelope</location>
    </subcellularLocation>
</comment>
<evidence type="ECO:0000313" key="11">
    <source>
        <dbReference type="EMBL" id="MSR93402.1"/>
    </source>
</evidence>
<dbReference type="GO" id="GO:0004674">
    <property type="term" value="F:protein serine/threonine kinase activity"/>
    <property type="evidence" value="ECO:0007669"/>
    <property type="project" value="UniProtKB-EC"/>
</dbReference>
<feature type="transmembrane region" description="Helical" evidence="8">
    <location>
        <begin position="1857"/>
        <end position="1874"/>
    </location>
</feature>
<dbReference type="Pfam" id="PF07554">
    <property type="entry name" value="FIVAR"/>
    <property type="match status" value="8"/>
</dbReference>
<keyword evidence="6" id="KW-0175">Coiled coil</keyword>
<dbReference type="EMBL" id="VULY01000018">
    <property type="protein sequence ID" value="MSR93402.1"/>
    <property type="molecule type" value="Genomic_DNA"/>
</dbReference>
<organism evidence="11 12">
    <name type="scientific">Suipraeoptans intestinalis</name>
    <dbReference type="NCBI Taxonomy" id="2606628"/>
    <lineage>
        <taxon>Bacteria</taxon>
        <taxon>Bacillati</taxon>
        <taxon>Bacillota</taxon>
        <taxon>Clostridia</taxon>
        <taxon>Lachnospirales</taxon>
        <taxon>Lachnospiraceae</taxon>
        <taxon>Suipraeoptans</taxon>
    </lineage>
</organism>
<dbReference type="GO" id="GO:0005856">
    <property type="term" value="C:cytoskeleton"/>
    <property type="evidence" value="ECO:0007669"/>
    <property type="project" value="TreeGrafter"/>
</dbReference>
<evidence type="ECO:0000256" key="5">
    <source>
        <dbReference type="ARBA" id="ARBA00048679"/>
    </source>
</evidence>
<proteinExistence type="predicted"/>
<feature type="region of interest" description="Disordered" evidence="7">
    <location>
        <begin position="1781"/>
        <end position="1851"/>
    </location>
</feature>
<feature type="coiled-coil region" evidence="6">
    <location>
        <begin position="1014"/>
        <end position="1086"/>
    </location>
</feature>
<dbReference type="GO" id="GO:0005737">
    <property type="term" value="C:cytoplasm"/>
    <property type="evidence" value="ECO:0007669"/>
    <property type="project" value="TreeGrafter"/>
</dbReference>
<feature type="signal peptide" evidence="9">
    <location>
        <begin position="1"/>
        <end position="23"/>
    </location>
</feature>
<evidence type="ECO:0000256" key="4">
    <source>
        <dbReference type="ARBA" id="ARBA00047899"/>
    </source>
</evidence>
<dbReference type="PANTHER" id="PTHR22988:SF71">
    <property type="entry name" value="CITRON RHO-INTERACTING KINASE"/>
    <property type="match status" value="1"/>
</dbReference>
<comment type="catalytic activity">
    <reaction evidence="5">
        <text>L-seryl-[protein] + ATP = O-phospho-L-seryl-[protein] + ADP + H(+)</text>
        <dbReference type="Rhea" id="RHEA:17989"/>
        <dbReference type="Rhea" id="RHEA-COMP:9863"/>
        <dbReference type="Rhea" id="RHEA-COMP:11604"/>
        <dbReference type="ChEBI" id="CHEBI:15378"/>
        <dbReference type="ChEBI" id="CHEBI:29999"/>
        <dbReference type="ChEBI" id="CHEBI:30616"/>
        <dbReference type="ChEBI" id="CHEBI:83421"/>
        <dbReference type="ChEBI" id="CHEBI:456216"/>
        <dbReference type="EC" id="2.7.11.1"/>
    </reaction>
</comment>
<evidence type="ECO:0000256" key="8">
    <source>
        <dbReference type="SAM" id="Phobius"/>
    </source>
</evidence>
<keyword evidence="8" id="KW-1133">Transmembrane helix</keyword>
<protein>
    <recommendedName>
        <fullName evidence="10">NEAT domain-containing protein</fullName>
    </recommendedName>
</protein>
<reference evidence="11 12" key="1">
    <citation type="submission" date="2019-08" db="EMBL/GenBank/DDBJ databases">
        <title>In-depth cultivation of the pig gut microbiome towards novel bacterial diversity and tailored functional studies.</title>
        <authorList>
            <person name="Wylensek D."/>
            <person name="Hitch T.C.A."/>
            <person name="Clavel T."/>
        </authorList>
    </citation>
    <scope>NUCLEOTIDE SEQUENCE [LARGE SCALE GENOMIC DNA]</scope>
    <source>
        <strain evidence="11 12">68-1-5</strain>
    </source>
</reference>